<feature type="signal peptide" evidence="1">
    <location>
        <begin position="1"/>
        <end position="28"/>
    </location>
</feature>
<feature type="chain" id="PRO_5024371760" description="Outer membrane protein assembly factor BamE" evidence="1">
    <location>
        <begin position="29"/>
        <end position="139"/>
    </location>
</feature>
<dbReference type="PROSITE" id="PS51257">
    <property type="entry name" value="PROKAR_LIPOPROTEIN"/>
    <property type="match status" value="1"/>
</dbReference>
<gene>
    <name evidence="2" type="ORF">F0145_07030</name>
</gene>
<evidence type="ECO:0000313" key="3">
    <source>
        <dbReference type="Proteomes" id="UP000323426"/>
    </source>
</evidence>
<evidence type="ECO:0000313" key="2">
    <source>
        <dbReference type="EMBL" id="KAA5547696.1"/>
    </source>
</evidence>
<comment type="caution">
    <text evidence="2">The sequence shown here is derived from an EMBL/GenBank/DDBJ whole genome shotgun (WGS) entry which is preliminary data.</text>
</comment>
<protein>
    <recommendedName>
        <fullName evidence="4">Outer membrane protein assembly factor BamE</fullName>
    </recommendedName>
</protein>
<name>A0A5M6DMV0_9BACT</name>
<sequence length="139" mass="15804">MKPLYHKFTLLRNSACYTAAFFSCFVLFNGCSSPVNLPDFNEKAWRQDVRSCQDIRPGLVAGLEKNKAMLMGLNHTDILALLGKPEGNSLEKSGERVYSYFIQKGTQCENEKVLSKASKVLIRFDALDRVYKIKFENNI</sequence>
<evidence type="ECO:0008006" key="4">
    <source>
        <dbReference type="Google" id="ProtNLM"/>
    </source>
</evidence>
<reference evidence="2 3" key="1">
    <citation type="submission" date="2019-09" db="EMBL/GenBank/DDBJ databases">
        <title>Genome sequence and assembly of Adhaeribacter sp.</title>
        <authorList>
            <person name="Chhetri G."/>
        </authorList>
    </citation>
    <scope>NUCLEOTIDE SEQUENCE [LARGE SCALE GENOMIC DNA]</scope>
    <source>
        <strain evidence="2 3">DK36</strain>
    </source>
</reference>
<dbReference type="Proteomes" id="UP000323426">
    <property type="component" value="Unassembled WGS sequence"/>
</dbReference>
<accession>A0A5M6DMV0</accession>
<keyword evidence="1" id="KW-0732">Signal</keyword>
<evidence type="ECO:0000256" key="1">
    <source>
        <dbReference type="SAM" id="SignalP"/>
    </source>
</evidence>
<dbReference type="EMBL" id="VWSF01000004">
    <property type="protein sequence ID" value="KAA5547696.1"/>
    <property type="molecule type" value="Genomic_DNA"/>
</dbReference>
<organism evidence="2 3">
    <name type="scientific">Adhaeribacter rhizoryzae</name>
    <dbReference type="NCBI Taxonomy" id="2607907"/>
    <lineage>
        <taxon>Bacteria</taxon>
        <taxon>Pseudomonadati</taxon>
        <taxon>Bacteroidota</taxon>
        <taxon>Cytophagia</taxon>
        <taxon>Cytophagales</taxon>
        <taxon>Hymenobacteraceae</taxon>
        <taxon>Adhaeribacter</taxon>
    </lineage>
</organism>
<keyword evidence="3" id="KW-1185">Reference proteome</keyword>
<proteinExistence type="predicted"/>
<dbReference type="AlphaFoldDB" id="A0A5M6DMV0"/>